<dbReference type="Proteomes" id="UP001460270">
    <property type="component" value="Unassembled WGS sequence"/>
</dbReference>
<dbReference type="AlphaFoldDB" id="A0AAW0ML61"/>
<proteinExistence type="predicted"/>
<protein>
    <submittedName>
        <fullName evidence="2">Uncharacterized protein</fullName>
    </submittedName>
</protein>
<feature type="region of interest" description="Disordered" evidence="1">
    <location>
        <begin position="1"/>
        <end position="31"/>
    </location>
</feature>
<gene>
    <name evidence="2" type="ORF">WMY93_032008</name>
</gene>
<feature type="compositionally biased region" description="Polar residues" evidence="1">
    <location>
        <begin position="1"/>
        <end position="12"/>
    </location>
</feature>
<dbReference type="EMBL" id="JBBPFD010000704">
    <property type="protein sequence ID" value="KAK7877293.1"/>
    <property type="molecule type" value="Genomic_DNA"/>
</dbReference>
<evidence type="ECO:0000313" key="2">
    <source>
        <dbReference type="EMBL" id="KAK7877293.1"/>
    </source>
</evidence>
<comment type="caution">
    <text evidence="2">The sequence shown here is derived from an EMBL/GenBank/DDBJ whole genome shotgun (WGS) entry which is preliminary data.</text>
</comment>
<keyword evidence="3" id="KW-1185">Reference proteome</keyword>
<feature type="region of interest" description="Disordered" evidence="1">
    <location>
        <begin position="122"/>
        <end position="141"/>
    </location>
</feature>
<sequence>MRGGTSSDNQGASALEHPRTDTLPRGNLSRSYHFHPPPSPVALVPVIIAFQSSISSATRPLSSFFKSIKSSRSLRADDAFSVAVPLPWRLTAAGSASPSTVLTFASCMGWASLSPSLFNHGAEATGPKVTRPTGKRPDSPD</sequence>
<evidence type="ECO:0000313" key="3">
    <source>
        <dbReference type="Proteomes" id="UP001460270"/>
    </source>
</evidence>
<reference evidence="3" key="1">
    <citation type="submission" date="2024-04" db="EMBL/GenBank/DDBJ databases">
        <title>Salinicola lusitanus LLJ914,a marine bacterium isolated from the Okinawa Trough.</title>
        <authorList>
            <person name="Li J."/>
        </authorList>
    </citation>
    <scope>NUCLEOTIDE SEQUENCE [LARGE SCALE GENOMIC DNA]</scope>
</reference>
<organism evidence="2 3">
    <name type="scientific">Mugilogobius chulae</name>
    <name type="common">yellowstripe goby</name>
    <dbReference type="NCBI Taxonomy" id="88201"/>
    <lineage>
        <taxon>Eukaryota</taxon>
        <taxon>Metazoa</taxon>
        <taxon>Chordata</taxon>
        <taxon>Craniata</taxon>
        <taxon>Vertebrata</taxon>
        <taxon>Euteleostomi</taxon>
        <taxon>Actinopterygii</taxon>
        <taxon>Neopterygii</taxon>
        <taxon>Teleostei</taxon>
        <taxon>Neoteleostei</taxon>
        <taxon>Acanthomorphata</taxon>
        <taxon>Gobiaria</taxon>
        <taxon>Gobiiformes</taxon>
        <taxon>Gobioidei</taxon>
        <taxon>Gobiidae</taxon>
        <taxon>Gobionellinae</taxon>
        <taxon>Mugilogobius</taxon>
    </lineage>
</organism>
<name>A0AAW0ML61_9GOBI</name>
<evidence type="ECO:0000256" key="1">
    <source>
        <dbReference type="SAM" id="MobiDB-lite"/>
    </source>
</evidence>
<accession>A0AAW0ML61</accession>